<name>A0A8I6Y107_HORVV</name>
<reference evidence="2" key="3">
    <citation type="submission" date="2022-01" db="UniProtKB">
        <authorList>
            <consortium name="EnsemblPlants"/>
        </authorList>
    </citation>
    <scope>IDENTIFICATION</scope>
    <source>
        <strain evidence="2">subsp. vulgare</strain>
    </source>
</reference>
<dbReference type="PANTHER" id="PTHR47482:SF24">
    <property type="entry name" value="PROTEIN FAR1-RELATED SEQUENCE"/>
    <property type="match status" value="1"/>
</dbReference>
<dbReference type="AlphaFoldDB" id="A0A8I6Y107"/>
<protein>
    <recommendedName>
        <fullName evidence="1">FAR1 domain-containing protein</fullName>
    </recommendedName>
</protein>
<reference evidence="3" key="1">
    <citation type="journal article" date="2012" name="Nature">
        <title>A physical, genetic and functional sequence assembly of the barley genome.</title>
        <authorList>
            <consortium name="The International Barley Genome Sequencing Consortium"/>
            <person name="Mayer K.F."/>
            <person name="Waugh R."/>
            <person name="Brown J.W."/>
            <person name="Schulman A."/>
            <person name="Langridge P."/>
            <person name="Platzer M."/>
            <person name="Fincher G.B."/>
            <person name="Muehlbauer G.J."/>
            <person name="Sato K."/>
            <person name="Close T.J."/>
            <person name="Wise R.P."/>
            <person name="Stein N."/>
        </authorList>
    </citation>
    <scope>NUCLEOTIDE SEQUENCE [LARGE SCALE GENOMIC DNA]</scope>
    <source>
        <strain evidence="3">cv. Morex</strain>
    </source>
</reference>
<evidence type="ECO:0000313" key="2">
    <source>
        <dbReference type="EnsemblPlants" id="HORVU.MOREX.r3.3HG0310170.1.CDS1"/>
    </source>
</evidence>
<evidence type="ECO:0000313" key="3">
    <source>
        <dbReference type="Proteomes" id="UP000011116"/>
    </source>
</evidence>
<feature type="domain" description="FAR1" evidence="1">
    <location>
        <begin position="26"/>
        <end position="119"/>
    </location>
</feature>
<sequence>MLEVMSTPQQPTAMMRFDTLEDAEKHYKMYARQKGFGVRYCFRKKSEASGELIRASLVCHRAGLKIKRKVDTQNPQPIAPERRRNTSERTNCPARMFVKRRDNAWVVTEINDDHNHPLIKKWSLTGYLRSDRHIPEEEQQFVKLLHSCNLEPSRQMQLLTELHGQREAIGYTDKDLANLLAKFRAEHKYTDMQDTSEYFKSSQHLDKDFFTSTSLMMKIRSNAFTRLMV</sequence>
<keyword evidence="3" id="KW-1185">Reference proteome</keyword>
<accession>A0A8I6Y107</accession>
<proteinExistence type="predicted"/>
<dbReference type="Pfam" id="PF03101">
    <property type="entry name" value="FAR1"/>
    <property type="match status" value="1"/>
</dbReference>
<dbReference type="Proteomes" id="UP000011116">
    <property type="component" value="Chromosome 3H"/>
</dbReference>
<dbReference type="EnsemblPlants" id="HORVU.MOREX.r3.3HG0310170.1">
    <property type="protein sequence ID" value="HORVU.MOREX.r3.3HG0310170.1.CDS1"/>
    <property type="gene ID" value="HORVU.MOREX.r3.3HG0310170"/>
</dbReference>
<dbReference type="Gramene" id="HORVU.MOREX.r3.3HG0310170.1">
    <property type="protein sequence ID" value="HORVU.MOREX.r3.3HG0310170.1.CDS1"/>
    <property type="gene ID" value="HORVU.MOREX.r3.3HG0310170"/>
</dbReference>
<organism evidence="2 3">
    <name type="scientific">Hordeum vulgare subsp. vulgare</name>
    <name type="common">Domesticated barley</name>
    <dbReference type="NCBI Taxonomy" id="112509"/>
    <lineage>
        <taxon>Eukaryota</taxon>
        <taxon>Viridiplantae</taxon>
        <taxon>Streptophyta</taxon>
        <taxon>Embryophyta</taxon>
        <taxon>Tracheophyta</taxon>
        <taxon>Spermatophyta</taxon>
        <taxon>Magnoliopsida</taxon>
        <taxon>Liliopsida</taxon>
        <taxon>Poales</taxon>
        <taxon>Poaceae</taxon>
        <taxon>BOP clade</taxon>
        <taxon>Pooideae</taxon>
        <taxon>Triticodae</taxon>
        <taxon>Triticeae</taxon>
        <taxon>Hordeinae</taxon>
        <taxon>Hordeum</taxon>
    </lineage>
</organism>
<evidence type="ECO:0000259" key="1">
    <source>
        <dbReference type="Pfam" id="PF03101"/>
    </source>
</evidence>
<dbReference type="InterPro" id="IPR004330">
    <property type="entry name" value="FAR1_DNA_bnd_dom"/>
</dbReference>
<reference evidence="2" key="2">
    <citation type="submission" date="2020-10" db="EMBL/GenBank/DDBJ databases">
        <authorList>
            <person name="Scholz U."/>
            <person name="Mascher M."/>
            <person name="Fiebig A."/>
        </authorList>
    </citation>
    <scope>NUCLEOTIDE SEQUENCE [LARGE SCALE GENOMIC DNA]</scope>
    <source>
        <strain evidence="2">cv. Morex</strain>
    </source>
</reference>
<dbReference type="PANTHER" id="PTHR47482">
    <property type="entry name" value="OS11G0632001 PROTEIN"/>
    <property type="match status" value="1"/>
</dbReference>